<organism evidence="2 3">
    <name type="scientific">Pseudoneurospora amorphoporcata</name>
    <dbReference type="NCBI Taxonomy" id="241081"/>
    <lineage>
        <taxon>Eukaryota</taxon>
        <taxon>Fungi</taxon>
        <taxon>Dikarya</taxon>
        <taxon>Ascomycota</taxon>
        <taxon>Pezizomycotina</taxon>
        <taxon>Sordariomycetes</taxon>
        <taxon>Sordariomycetidae</taxon>
        <taxon>Sordariales</taxon>
        <taxon>Sordariaceae</taxon>
        <taxon>Pseudoneurospora</taxon>
    </lineage>
</organism>
<reference evidence="2" key="1">
    <citation type="journal article" date="2023" name="Mol. Phylogenet. Evol.">
        <title>Genome-scale phylogeny and comparative genomics of the fungal order Sordariales.</title>
        <authorList>
            <person name="Hensen N."/>
            <person name="Bonometti L."/>
            <person name="Westerberg I."/>
            <person name="Brannstrom I.O."/>
            <person name="Guillou S."/>
            <person name="Cros-Aarteil S."/>
            <person name="Calhoun S."/>
            <person name="Haridas S."/>
            <person name="Kuo A."/>
            <person name="Mondo S."/>
            <person name="Pangilinan J."/>
            <person name="Riley R."/>
            <person name="LaButti K."/>
            <person name="Andreopoulos B."/>
            <person name="Lipzen A."/>
            <person name="Chen C."/>
            <person name="Yan M."/>
            <person name="Daum C."/>
            <person name="Ng V."/>
            <person name="Clum A."/>
            <person name="Steindorff A."/>
            <person name="Ohm R.A."/>
            <person name="Martin F."/>
            <person name="Silar P."/>
            <person name="Natvig D.O."/>
            <person name="Lalanne C."/>
            <person name="Gautier V."/>
            <person name="Ament-Velasquez S.L."/>
            <person name="Kruys A."/>
            <person name="Hutchinson M.I."/>
            <person name="Powell A.J."/>
            <person name="Barry K."/>
            <person name="Miller A.N."/>
            <person name="Grigoriev I.V."/>
            <person name="Debuchy R."/>
            <person name="Gladieux P."/>
            <person name="Hiltunen Thoren M."/>
            <person name="Johannesson H."/>
        </authorList>
    </citation>
    <scope>NUCLEOTIDE SEQUENCE</scope>
    <source>
        <strain evidence="2">CBS 626.80</strain>
    </source>
</reference>
<protein>
    <submittedName>
        <fullName evidence="2">Uncharacterized protein</fullName>
    </submittedName>
</protein>
<comment type="caution">
    <text evidence="2">The sequence shown here is derived from an EMBL/GenBank/DDBJ whole genome shotgun (WGS) entry which is preliminary data.</text>
</comment>
<feature type="compositionally biased region" description="Basic and acidic residues" evidence="1">
    <location>
        <begin position="97"/>
        <end position="106"/>
    </location>
</feature>
<evidence type="ECO:0000256" key="1">
    <source>
        <dbReference type="SAM" id="MobiDB-lite"/>
    </source>
</evidence>
<evidence type="ECO:0000313" key="3">
    <source>
        <dbReference type="Proteomes" id="UP001303222"/>
    </source>
</evidence>
<gene>
    <name evidence="2" type="ORF">QBC32DRAFT_364679</name>
</gene>
<feature type="region of interest" description="Disordered" evidence="1">
    <location>
        <begin position="1"/>
        <end position="25"/>
    </location>
</feature>
<accession>A0AAN6NN31</accession>
<proteinExistence type="predicted"/>
<evidence type="ECO:0000313" key="2">
    <source>
        <dbReference type="EMBL" id="KAK3948894.1"/>
    </source>
</evidence>
<reference evidence="2" key="2">
    <citation type="submission" date="2023-06" db="EMBL/GenBank/DDBJ databases">
        <authorList>
            <consortium name="Lawrence Berkeley National Laboratory"/>
            <person name="Mondo S.J."/>
            <person name="Hensen N."/>
            <person name="Bonometti L."/>
            <person name="Westerberg I."/>
            <person name="Brannstrom I.O."/>
            <person name="Guillou S."/>
            <person name="Cros-Aarteil S."/>
            <person name="Calhoun S."/>
            <person name="Haridas S."/>
            <person name="Kuo A."/>
            <person name="Pangilinan J."/>
            <person name="Riley R."/>
            <person name="Labutti K."/>
            <person name="Andreopoulos B."/>
            <person name="Lipzen A."/>
            <person name="Chen C."/>
            <person name="Yanf M."/>
            <person name="Daum C."/>
            <person name="Ng V."/>
            <person name="Clum A."/>
            <person name="Steindorff A."/>
            <person name="Ohm R."/>
            <person name="Martin F."/>
            <person name="Silar P."/>
            <person name="Natvig D."/>
            <person name="Lalanne C."/>
            <person name="Gautier V."/>
            <person name="Ament-Velasquez S.L."/>
            <person name="Kruys A."/>
            <person name="Hutchinson M.I."/>
            <person name="Powell A.J."/>
            <person name="Barry K."/>
            <person name="Miller A.N."/>
            <person name="Grigoriev I.V."/>
            <person name="Debuchy R."/>
            <person name="Gladieux P."/>
            <person name="Thoren M.H."/>
            <person name="Johannesson H."/>
        </authorList>
    </citation>
    <scope>NUCLEOTIDE SEQUENCE</scope>
    <source>
        <strain evidence="2">CBS 626.80</strain>
    </source>
</reference>
<feature type="region of interest" description="Disordered" evidence="1">
    <location>
        <begin position="87"/>
        <end position="106"/>
    </location>
</feature>
<sequence length="230" mass="26586">MYDTDWEDPVTPTFDSRQRCPKPTTNSEAMFAQASKDTQKLLSISSELTSTRMELESTRTQVMNLKAADNTNDAVIQQLEAALKEERKKTRAAQSDSAHKQKETIQKLKEAYGKTLAEDYEAEHSHSVITALKLEVEGLRSSLDLTEQYRDETMCQNLDLQQRLDAMNEDVACMSELLQANEDLRWFLAEHKREIQRLHDIENKVERIDAIFKKSFQHADMSLINNQRFL</sequence>
<dbReference type="AlphaFoldDB" id="A0AAN6NN31"/>
<keyword evidence="3" id="KW-1185">Reference proteome</keyword>
<name>A0AAN6NN31_9PEZI</name>
<dbReference type="Proteomes" id="UP001303222">
    <property type="component" value="Unassembled WGS sequence"/>
</dbReference>
<dbReference type="EMBL" id="MU859238">
    <property type="protein sequence ID" value="KAK3948894.1"/>
    <property type="molecule type" value="Genomic_DNA"/>
</dbReference>